<dbReference type="EMBL" id="AF325537">
    <property type="protein sequence ID" value="AAP04744.1"/>
    <property type="molecule type" value="Genomic_DNA"/>
</dbReference>
<sequence length="226" mass="24724">MSKSLNKILVVGGGKGGVGKSTVTMALVDALLSGSHSCVLVESDDSNPDTYKALKDLLPCHICNLDTEEGYIHLGNIIENHPKNSIVVNTAARATSALIQYGGILNDVAQEQNRELIMLWPINRQRDSLELLKDFLETAKPYHATYAVLNTYFGAPEKFARFANSTLKNRVSGTVIFPELNDLVADKLVDNRLSLGSADTKLSISERSALRRYREAAQTALKAAYE</sequence>
<dbReference type="Pfam" id="PF01656">
    <property type="entry name" value="CbiA"/>
    <property type="match status" value="1"/>
</dbReference>
<evidence type="ECO:0000313" key="2">
    <source>
        <dbReference type="EMBL" id="AAP04744.1"/>
    </source>
</evidence>
<dbReference type="SUPFAM" id="SSF52540">
    <property type="entry name" value="P-loop containing nucleoside triphosphate hydrolases"/>
    <property type="match status" value="1"/>
</dbReference>
<dbReference type="Gene3D" id="3.40.50.300">
    <property type="entry name" value="P-loop containing nucleotide triphosphate hydrolases"/>
    <property type="match status" value="1"/>
</dbReference>
<dbReference type="InterPro" id="IPR027417">
    <property type="entry name" value="P-loop_NTPase"/>
</dbReference>
<proteinExistence type="predicted"/>
<dbReference type="RefSeq" id="WP_011110523.1">
    <property type="nucleotide sequence ID" value="NC_004734.1"/>
</dbReference>
<reference evidence="3" key="3">
    <citation type="journal article" date="2008" name="Appl. Environ. Microbiol.">
        <title>Presence of a family of plasmids (29 to 65 kilobases) with a 26-kilobase common region in different strains of the sulfur-oxidizing bacterium Acidithiobacillus caldus.</title>
        <authorList>
            <person name="van Zyl L.J."/>
            <person name="Deane S.M."/>
            <person name="Louw L.A."/>
            <person name="Rawlings D.E."/>
        </authorList>
    </citation>
    <scope>NUCLEOTIDE SEQUENCE</scope>
    <source>
        <strain evidence="3">MNG</strain>
        <plasmid evidence="3">pTcM1</plasmid>
    </source>
</reference>
<reference evidence="2" key="2">
    <citation type="journal article" date="2003" name="J. Bacteriol.">
        <title>Analysis of the Mobilization Region of the Broad-Host-Range IncQ-Like Plasmid pTC-F14 and Its Ability To Interact with a Related Plasmid, pTF-FC2.</title>
        <authorList>
            <person name="van Zyl L.J."/>
            <person name="Deane S.M."/>
            <person name="Rawlings D.E."/>
        </authorList>
    </citation>
    <scope>NUCLEOTIDE SEQUENCE</scope>
    <source>
        <strain evidence="2">F</strain>
        <plasmid evidence="2">pTC-F14</plasmid>
    </source>
</reference>
<keyword evidence="2" id="KW-0614">Plasmid</keyword>
<dbReference type="EMBL" id="EU421841">
    <property type="protein sequence ID" value="ACA00197.1"/>
    <property type="molecule type" value="Genomic_DNA"/>
</dbReference>
<gene>
    <name evidence="2" type="primary">mobD</name>
</gene>
<protein>
    <submittedName>
        <fullName evidence="3">Mobilization protein</fullName>
    </submittedName>
</protein>
<evidence type="ECO:0000259" key="1">
    <source>
        <dbReference type="Pfam" id="PF01656"/>
    </source>
</evidence>
<dbReference type="InterPro" id="IPR002586">
    <property type="entry name" value="CobQ/CobB/MinD/ParA_Nub-bd_dom"/>
</dbReference>
<accession>Q840R6</accession>
<feature type="domain" description="CobQ/CobB/MinD/ParA nucleotide binding" evidence="1">
    <location>
        <begin position="10"/>
        <end position="140"/>
    </location>
</feature>
<reference evidence="2" key="1">
    <citation type="journal article" date="2001" name="J. Bacteriol.">
        <title>Isolation of a new broad-host-range IncQ-like plasmid, pTC-F14, from the acidophilic bacterium Acidithiobacillus caldus and analysis of the plasmid replicon.</title>
        <authorList>
            <person name="Gardner M.N."/>
            <person name="Deane S.M."/>
            <person name="Rawlings D.E."/>
        </authorList>
    </citation>
    <scope>NUCLEOTIDE SEQUENCE</scope>
    <source>
        <strain evidence="2">F</strain>
        <plasmid evidence="2">pTC-F14</plasmid>
    </source>
</reference>
<organism evidence="2">
    <name type="scientific">Acidithiobacillus caldus</name>
    <dbReference type="NCBI Taxonomy" id="33059"/>
    <lineage>
        <taxon>Bacteria</taxon>
        <taxon>Pseudomonadati</taxon>
        <taxon>Pseudomonadota</taxon>
        <taxon>Acidithiobacillia</taxon>
        <taxon>Acidithiobacillales</taxon>
        <taxon>Acidithiobacillaceae</taxon>
        <taxon>Acidithiobacillus</taxon>
    </lineage>
</organism>
<name>Q840R6_9PROT</name>
<geneLocation type="plasmid" evidence="3">
    <name>pTcM1</name>
</geneLocation>
<dbReference type="AlphaFoldDB" id="Q840R6"/>
<geneLocation type="plasmid" evidence="2">
    <name>pTC-F14</name>
</geneLocation>
<evidence type="ECO:0000313" key="3">
    <source>
        <dbReference type="EMBL" id="ACA00197.1"/>
    </source>
</evidence>